<reference evidence="3 5" key="2">
    <citation type="submission" date="2016-02" db="EMBL/GenBank/DDBJ databases">
        <title>Complete Genome Sequence of Propionibacterium acidipropionici ATCC 55737.</title>
        <authorList>
            <person name="Luna Flores C.H."/>
            <person name="Nielsen L.K."/>
            <person name="Marcellin E."/>
        </authorList>
    </citation>
    <scope>NUCLEOTIDE SEQUENCE [LARGE SCALE GENOMIC DNA]</scope>
    <source>
        <strain evidence="3 5">ATCC 55737</strain>
    </source>
</reference>
<keyword evidence="2" id="KW-0472">Membrane</keyword>
<accession>A0AAC8YEH5</accession>
<evidence type="ECO:0000313" key="3">
    <source>
        <dbReference type="EMBL" id="AMS05243.1"/>
    </source>
</evidence>
<dbReference type="EMBL" id="CP015970">
    <property type="protein sequence ID" value="AOZ46723.1"/>
    <property type="molecule type" value="Genomic_DNA"/>
</dbReference>
<dbReference type="AlphaFoldDB" id="A0AAC8YEH5"/>
<feature type="region of interest" description="Disordered" evidence="1">
    <location>
        <begin position="579"/>
        <end position="598"/>
    </location>
</feature>
<sequence length="598" mass="63622">MRQTTTARSRAKVAVLALFISIAISLLQLTPAMAIDPAAGRTVLGAGAHVDAIYPQLTGKKFEVKSLTPDGVKDTDKIALHIPTTKTSHVGLPEGYEFLGKKGTKAWVSTEAQDKSVVWPGWSFEGLESKDLKGTIKINYKNFSYAGDSASPRFAVTQPGGFDGKKVTPLIVPGTTHTGVSGEAGAHTHATWTFTAAGTYDINFGVEAELADGTPVADDVTVRFIVGETGDNGENLEAQKDPQPSDAVDKLTIEPAKADAEYFTGQDADLNAVAPGARKGDSYRWFTTAPGESKAVKDPEQNTEEFSTKAIRALDGTKVHVERVGADGKVVERSEPVTIGTRAKTPTTSLSVKPDKRSYHAGETATFSSTQTPKTEDEHYHWYLKLPGQDEYEWIPESRRAEQSLKITPEMDGALITARLFNADHAILAEAPVQQISVDGGEAAADSFKVSSNQKSAKAGQKVSFTADLPSDDKVEWSVRKQGENVCAPIKGSTGKTLSTEMGKDWDGAEVRAVVRNGKTVISEGSFPAVSVDQASEAAASSEQEATSSTWILPVGIVVAVIIIAGAVILVVRRRASVRKETGSGAGTPDDTDTTTKD</sequence>
<evidence type="ECO:0000313" key="6">
    <source>
        <dbReference type="Proteomes" id="UP000178666"/>
    </source>
</evidence>
<dbReference type="Proteomes" id="UP000075221">
    <property type="component" value="Chromosome"/>
</dbReference>
<feature type="transmembrane region" description="Helical" evidence="2">
    <location>
        <begin position="551"/>
        <end position="572"/>
    </location>
</feature>
<evidence type="ECO:0008006" key="7">
    <source>
        <dbReference type="Google" id="ProtNLM"/>
    </source>
</evidence>
<keyword evidence="6" id="KW-1185">Reference proteome</keyword>
<organism evidence="3 5">
    <name type="scientific">Acidipropionibacterium acidipropionici</name>
    <dbReference type="NCBI Taxonomy" id="1748"/>
    <lineage>
        <taxon>Bacteria</taxon>
        <taxon>Bacillati</taxon>
        <taxon>Actinomycetota</taxon>
        <taxon>Actinomycetes</taxon>
        <taxon>Propionibacteriales</taxon>
        <taxon>Propionibacteriaceae</taxon>
        <taxon>Acidipropionibacterium</taxon>
    </lineage>
</organism>
<evidence type="ECO:0000256" key="1">
    <source>
        <dbReference type="SAM" id="MobiDB-lite"/>
    </source>
</evidence>
<dbReference type="NCBIfam" id="NF038134">
    <property type="entry name" value="choice_anch_M"/>
    <property type="match status" value="1"/>
</dbReference>
<keyword evidence="2" id="KW-0812">Transmembrane</keyword>
<keyword evidence="2" id="KW-1133">Transmembrane helix</keyword>
<reference evidence="4 6" key="1">
    <citation type="journal article" date="2016" name="Plant Dis.">
        <title>Improved production of propionic acid using genome shuffling.</title>
        <authorList>
            <person name="Luna-Flores C.H."/>
            <person name="Palfreyman R.W."/>
            <person name="Kromer J.O."/>
            <person name="Nielsen L.K."/>
            <person name="Marcellin E."/>
        </authorList>
    </citation>
    <scope>NUCLEOTIDE SEQUENCE [LARGE SCALE GENOMIC DNA]</scope>
    <source>
        <strain evidence="4 6">F3E8</strain>
    </source>
</reference>
<protein>
    <recommendedName>
        <fullName evidence="7">Surface-anchored protein</fullName>
    </recommendedName>
</protein>
<evidence type="ECO:0000313" key="5">
    <source>
        <dbReference type="Proteomes" id="UP000075221"/>
    </source>
</evidence>
<dbReference type="EMBL" id="CP014352">
    <property type="protein sequence ID" value="AMS05243.1"/>
    <property type="molecule type" value="Genomic_DNA"/>
</dbReference>
<dbReference type="Proteomes" id="UP000178666">
    <property type="component" value="Chromosome"/>
</dbReference>
<evidence type="ECO:0000313" key="4">
    <source>
        <dbReference type="EMBL" id="AOZ46723.1"/>
    </source>
</evidence>
<feature type="region of interest" description="Disordered" evidence="1">
    <location>
        <begin position="345"/>
        <end position="373"/>
    </location>
</feature>
<dbReference type="NCBIfam" id="TIGR03769">
    <property type="entry name" value="P_ac_wall_RPT"/>
    <property type="match status" value="1"/>
</dbReference>
<name>A0AAC8YEH5_9ACTN</name>
<dbReference type="InterPro" id="IPR022435">
    <property type="entry name" value="Surface-anchored_actinobac"/>
</dbReference>
<gene>
    <name evidence="4" type="ORF">A8L58_08395</name>
    <name evidence="3" type="ORF">AXH35_06930</name>
</gene>
<evidence type="ECO:0000256" key="2">
    <source>
        <dbReference type="SAM" id="Phobius"/>
    </source>
</evidence>
<dbReference type="RefSeq" id="WP_062819397.1">
    <property type="nucleotide sequence ID" value="NZ_CP014352.1"/>
</dbReference>
<proteinExistence type="predicted"/>